<dbReference type="Proteomes" id="UP000198561">
    <property type="component" value="Unassembled WGS sequence"/>
</dbReference>
<dbReference type="PANTHER" id="PTHR43280:SF28">
    <property type="entry name" value="HTH-TYPE TRANSCRIPTIONAL ACTIVATOR RHAS"/>
    <property type="match status" value="1"/>
</dbReference>
<dbReference type="RefSeq" id="WP_089690499.1">
    <property type="nucleotide sequence ID" value="NZ_FNWQ01000001.1"/>
</dbReference>
<dbReference type="GO" id="GO:0003700">
    <property type="term" value="F:DNA-binding transcription factor activity"/>
    <property type="evidence" value="ECO:0007669"/>
    <property type="project" value="InterPro"/>
</dbReference>
<dbReference type="Pfam" id="PF12833">
    <property type="entry name" value="HTH_18"/>
    <property type="match status" value="1"/>
</dbReference>
<dbReference type="OrthoDB" id="4480133at2"/>
<dbReference type="PROSITE" id="PS01124">
    <property type="entry name" value="HTH_ARAC_FAMILY_2"/>
    <property type="match status" value="1"/>
</dbReference>
<evidence type="ECO:0000256" key="1">
    <source>
        <dbReference type="ARBA" id="ARBA00023015"/>
    </source>
</evidence>
<dbReference type="PANTHER" id="PTHR43280">
    <property type="entry name" value="ARAC-FAMILY TRANSCRIPTIONAL REGULATOR"/>
    <property type="match status" value="1"/>
</dbReference>
<dbReference type="Pfam" id="PF22200">
    <property type="entry name" value="ExsA_N"/>
    <property type="match status" value="1"/>
</dbReference>
<dbReference type="AlphaFoldDB" id="A0A1H6H8V6"/>
<dbReference type="InterPro" id="IPR054015">
    <property type="entry name" value="ExsA-like_N"/>
</dbReference>
<dbReference type="EMBL" id="FNWQ01000001">
    <property type="protein sequence ID" value="SEH30403.1"/>
    <property type="molecule type" value="Genomic_DNA"/>
</dbReference>
<dbReference type="InterPro" id="IPR018060">
    <property type="entry name" value="HTH_AraC"/>
</dbReference>
<evidence type="ECO:0000256" key="3">
    <source>
        <dbReference type="ARBA" id="ARBA00023163"/>
    </source>
</evidence>
<feature type="domain" description="HTH araC/xylS-type" evidence="4">
    <location>
        <begin position="164"/>
        <end position="262"/>
    </location>
</feature>
<evidence type="ECO:0000256" key="2">
    <source>
        <dbReference type="ARBA" id="ARBA00023125"/>
    </source>
</evidence>
<proteinExistence type="predicted"/>
<dbReference type="GO" id="GO:0043565">
    <property type="term" value="F:sequence-specific DNA binding"/>
    <property type="evidence" value="ECO:0007669"/>
    <property type="project" value="InterPro"/>
</dbReference>
<keyword evidence="1" id="KW-0805">Transcription regulation</keyword>
<gene>
    <name evidence="5" type="ORF">SAMN05421593_1366</name>
</gene>
<name>A0A1H6H8V6_CHRCI</name>
<sequence>MKESSIASCYMSPSPGTEQFIPDHCFMYLVSGSMLVYDGHKEYQIDSGDYGIGRRNHLAKYIKQPEDKPFKKIFILFGQDFLKNFKDLYGFTAEETKAAGAIIPLAKDKLVKNFMDSIIPYFNEDGIMEEQFLDVKRTELLLVLLKVNPELANVFFDFASPEKINLEEFMNRNYTFNVSIERFAYLTGRSLSAFKRDFEKIFHATPRQWLVQKRLEEAYYLIDKKGKKPSEIYLDLGFENFSHFSFAFKKMFGHPPTHLAGKPKSSR</sequence>
<dbReference type="Gene3D" id="1.10.10.60">
    <property type="entry name" value="Homeodomain-like"/>
    <property type="match status" value="1"/>
</dbReference>
<evidence type="ECO:0000313" key="5">
    <source>
        <dbReference type="EMBL" id="SEH30403.1"/>
    </source>
</evidence>
<evidence type="ECO:0000259" key="4">
    <source>
        <dbReference type="PROSITE" id="PS01124"/>
    </source>
</evidence>
<dbReference type="STRING" id="680127.SAMN05421593_1366"/>
<protein>
    <submittedName>
        <fullName evidence="5">AraC-type DNA-binding protein</fullName>
    </submittedName>
</protein>
<organism evidence="5 6">
    <name type="scientific">Chryseobacterium culicis</name>
    <dbReference type="NCBI Taxonomy" id="680127"/>
    <lineage>
        <taxon>Bacteria</taxon>
        <taxon>Pseudomonadati</taxon>
        <taxon>Bacteroidota</taxon>
        <taxon>Flavobacteriia</taxon>
        <taxon>Flavobacteriales</taxon>
        <taxon>Weeksellaceae</taxon>
        <taxon>Chryseobacterium group</taxon>
        <taxon>Chryseobacterium</taxon>
    </lineage>
</organism>
<keyword evidence="3" id="KW-0804">Transcription</keyword>
<dbReference type="SMART" id="SM00342">
    <property type="entry name" value="HTH_ARAC"/>
    <property type="match status" value="1"/>
</dbReference>
<evidence type="ECO:0000313" key="6">
    <source>
        <dbReference type="Proteomes" id="UP000198561"/>
    </source>
</evidence>
<reference evidence="5 6" key="1">
    <citation type="submission" date="2016-10" db="EMBL/GenBank/DDBJ databases">
        <authorList>
            <person name="de Groot N.N."/>
        </authorList>
    </citation>
    <scope>NUCLEOTIDE SEQUENCE [LARGE SCALE GENOMIC DNA]</scope>
    <source>
        <strain evidence="5 6">DSM 23031</strain>
    </source>
</reference>
<accession>A0A1H6H8V6</accession>
<keyword evidence="2 5" id="KW-0238">DNA-binding</keyword>
<dbReference type="SUPFAM" id="SSF46689">
    <property type="entry name" value="Homeodomain-like"/>
    <property type="match status" value="1"/>
</dbReference>
<dbReference type="InterPro" id="IPR009057">
    <property type="entry name" value="Homeodomain-like_sf"/>
</dbReference>